<dbReference type="EMBL" id="AZEF01000061">
    <property type="protein sequence ID" value="KRL00114.1"/>
    <property type="molecule type" value="Genomic_DNA"/>
</dbReference>
<organism evidence="1 2">
    <name type="scientific">Liquorilactobacillus capillatus DSM 19910</name>
    <dbReference type="NCBI Taxonomy" id="1423731"/>
    <lineage>
        <taxon>Bacteria</taxon>
        <taxon>Bacillati</taxon>
        <taxon>Bacillota</taxon>
        <taxon>Bacilli</taxon>
        <taxon>Lactobacillales</taxon>
        <taxon>Lactobacillaceae</taxon>
        <taxon>Liquorilactobacillus</taxon>
    </lineage>
</organism>
<evidence type="ECO:0000313" key="1">
    <source>
        <dbReference type="EMBL" id="KRL00114.1"/>
    </source>
</evidence>
<gene>
    <name evidence="1" type="ORF">FC81_GL000491</name>
</gene>
<keyword evidence="2" id="KW-1185">Reference proteome</keyword>
<name>A0A0R1M4Z3_9LACO</name>
<comment type="caution">
    <text evidence="1">The sequence shown here is derived from an EMBL/GenBank/DDBJ whole genome shotgun (WGS) entry which is preliminary data.</text>
</comment>
<reference evidence="1 2" key="1">
    <citation type="journal article" date="2015" name="Genome Announc.">
        <title>Expanding the biotechnology potential of lactobacilli through comparative genomics of 213 strains and associated genera.</title>
        <authorList>
            <person name="Sun Z."/>
            <person name="Harris H.M."/>
            <person name="McCann A."/>
            <person name="Guo C."/>
            <person name="Argimon S."/>
            <person name="Zhang W."/>
            <person name="Yang X."/>
            <person name="Jeffery I.B."/>
            <person name="Cooney J.C."/>
            <person name="Kagawa T.F."/>
            <person name="Liu W."/>
            <person name="Song Y."/>
            <person name="Salvetti E."/>
            <person name="Wrobel A."/>
            <person name="Rasinkangas P."/>
            <person name="Parkhill J."/>
            <person name="Rea M.C."/>
            <person name="O'Sullivan O."/>
            <person name="Ritari J."/>
            <person name="Douillard F.P."/>
            <person name="Paul Ross R."/>
            <person name="Yang R."/>
            <person name="Briner A.E."/>
            <person name="Felis G.E."/>
            <person name="de Vos W.M."/>
            <person name="Barrangou R."/>
            <person name="Klaenhammer T.R."/>
            <person name="Caufield P.W."/>
            <person name="Cui Y."/>
            <person name="Zhang H."/>
            <person name="O'Toole P.W."/>
        </authorList>
    </citation>
    <scope>NUCLEOTIDE SEQUENCE [LARGE SCALE GENOMIC DNA]</scope>
    <source>
        <strain evidence="1 2">DSM 19910</strain>
    </source>
</reference>
<proteinExistence type="predicted"/>
<sequence length="60" mass="6502">MSKGAGIELKDFYIRDLGADSFKEYHLLVTPTADGGQEFLVIGKSSSKLKIGDTILLTVL</sequence>
<accession>A0A0R1M4Z3</accession>
<dbReference type="Proteomes" id="UP000051621">
    <property type="component" value="Unassembled WGS sequence"/>
</dbReference>
<evidence type="ECO:0000313" key="2">
    <source>
        <dbReference type="Proteomes" id="UP000051621"/>
    </source>
</evidence>
<dbReference type="AlphaFoldDB" id="A0A0R1M4Z3"/>
<protein>
    <submittedName>
        <fullName evidence="1">Uncharacterized protein</fullName>
    </submittedName>
</protein>
<dbReference type="PATRIC" id="fig|1423731.3.peg.506"/>